<reference evidence="5 6" key="1">
    <citation type="submission" date="2018-01" db="EMBL/GenBank/DDBJ databases">
        <title>Genome sequence of a Cantenovulum-like bacteria.</title>
        <authorList>
            <person name="Tan W.R."/>
            <person name="Lau N.-S."/>
            <person name="Go F."/>
            <person name="Amirul A.-A.A."/>
        </authorList>
    </citation>
    <scope>NUCLEOTIDE SEQUENCE [LARGE SCALE GENOMIC DNA]</scope>
    <source>
        <strain evidence="5 6">CCB-QB4</strain>
    </source>
</reference>
<dbReference type="Gene3D" id="1.10.10.60">
    <property type="entry name" value="Homeodomain-like"/>
    <property type="match status" value="1"/>
</dbReference>
<dbReference type="SUPFAM" id="SSF46689">
    <property type="entry name" value="Homeodomain-like"/>
    <property type="match status" value="1"/>
</dbReference>
<dbReference type="EMBL" id="CP026604">
    <property type="protein sequence ID" value="AWB66401.1"/>
    <property type="molecule type" value="Genomic_DNA"/>
</dbReference>
<dbReference type="Pfam" id="PF12833">
    <property type="entry name" value="HTH_18"/>
    <property type="match status" value="1"/>
</dbReference>
<dbReference type="OrthoDB" id="6079354at2"/>
<evidence type="ECO:0000256" key="3">
    <source>
        <dbReference type="ARBA" id="ARBA00023163"/>
    </source>
</evidence>
<dbReference type="InterPro" id="IPR009057">
    <property type="entry name" value="Homeodomain-like_sf"/>
</dbReference>
<dbReference type="AlphaFoldDB" id="A0A2S0VQB7"/>
<evidence type="ECO:0000313" key="6">
    <source>
        <dbReference type="Proteomes" id="UP000244441"/>
    </source>
</evidence>
<protein>
    <submittedName>
        <fullName evidence="5">Transcriptional regulator</fullName>
    </submittedName>
</protein>
<dbReference type="Proteomes" id="UP000244441">
    <property type="component" value="Chromosome"/>
</dbReference>
<keyword evidence="6" id="KW-1185">Reference proteome</keyword>
<dbReference type="PANTHER" id="PTHR47894">
    <property type="entry name" value="HTH-TYPE TRANSCRIPTIONAL REGULATOR GADX"/>
    <property type="match status" value="1"/>
</dbReference>
<keyword evidence="2" id="KW-0238">DNA-binding</keyword>
<dbReference type="PANTHER" id="PTHR47894:SF1">
    <property type="entry name" value="HTH-TYPE TRANSCRIPTIONAL REGULATOR VQSM"/>
    <property type="match status" value="1"/>
</dbReference>
<dbReference type="RefSeq" id="WP_108602464.1">
    <property type="nucleotide sequence ID" value="NZ_CP026604.1"/>
</dbReference>
<evidence type="ECO:0000313" key="5">
    <source>
        <dbReference type="EMBL" id="AWB66401.1"/>
    </source>
</evidence>
<dbReference type="InterPro" id="IPR018060">
    <property type="entry name" value="HTH_AraC"/>
</dbReference>
<dbReference type="InterPro" id="IPR032687">
    <property type="entry name" value="AraC-type_N"/>
</dbReference>
<evidence type="ECO:0000256" key="2">
    <source>
        <dbReference type="ARBA" id="ARBA00023125"/>
    </source>
</evidence>
<dbReference type="GO" id="GO:0000976">
    <property type="term" value="F:transcription cis-regulatory region binding"/>
    <property type="evidence" value="ECO:0007669"/>
    <property type="project" value="TreeGrafter"/>
</dbReference>
<evidence type="ECO:0000256" key="1">
    <source>
        <dbReference type="ARBA" id="ARBA00023015"/>
    </source>
</evidence>
<accession>A0A2S0VQB7</accession>
<dbReference type="SMART" id="SM00342">
    <property type="entry name" value="HTH_ARAC"/>
    <property type="match status" value="1"/>
</dbReference>
<proteinExistence type="predicted"/>
<dbReference type="GO" id="GO:0003700">
    <property type="term" value="F:DNA-binding transcription factor activity"/>
    <property type="evidence" value="ECO:0007669"/>
    <property type="project" value="InterPro"/>
</dbReference>
<name>A0A2S0VQB7_9ALTE</name>
<dbReference type="KEGG" id="cate:C2869_08150"/>
<gene>
    <name evidence="5" type="ORF">C2869_08150</name>
</gene>
<dbReference type="PROSITE" id="PS01124">
    <property type="entry name" value="HTH_ARAC_FAMILY_2"/>
    <property type="match status" value="1"/>
</dbReference>
<dbReference type="Pfam" id="PF12625">
    <property type="entry name" value="Arabinose_bd"/>
    <property type="match status" value="1"/>
</dbReference>
<organism evidence="5 6">
    <name type="scientific">Saccharobesus litoralis</name>
    <dbReference type="NCBI Taxonomy" id="2172099"/>
    <lineage>
        <taxon>Bacteria</taxon>
        <taxon>Pseudomonadati</taxon>
        <taxon>Pseudomonadota</taxon>
        <taxon>Gammaproteobacteria</taxon>
        <taxon>Alteromonadales</taxon>
        <taxon>Alteromonadaceae</taxon>
        <taxon>Saccharobesus</taxon>
    </lineage>
</organism>
<keyword evidence="1" id="KW-0805">Transcription regulation</keyword>
<dbReference type="GO" id="GO:0005829">
    <property type="term" value="C:cytosol"/>
    <property type="evidence" value="ECO:0007669"/>
    <property type="project" value="TreeGrafter"/>
</dbReference>
<sequence length="336" mass="39497">MKRSWFEIDDKILDSHQLAVSLIDLARHRGVEPDRLLRGTRVFYQDLQQSHWLSCDQLFKLIHNAEKLVSSQDLSFLLGRRLLQNPNQPINQVLMNGHTLRDSFRVASCYQMQLLPLVSMQIRQYQSQSYILIDTAISEAAPQQFIAELVATAINTFCKWRLGRQVPLHFYFPFARPRNIYQYEENLGHRLHFNQQLFMVALDSHWLDQALLDNSSIVRRQQRVLCQQRRQQLNMHCGLLQYICQYLQQQPNASLDDCANFMAISHATLKRKLKQHATSFQKLQDKVRKQQAVFDLQVCGHGNEQVAHKLQFNDLPNFRRAIKRWTGMTPSELRNN</sequence>
<feature type="domain" description="HTH araC/xylS-type" evidence="4">
    <location>
        <begin position="237"/>
        <end position="336"/>
    </location>
</feature>
<keyword evidence="3" id="KW-0804">Transcription</keyword>
<evidence type="ECO:0000259" key="4">
    <source>
        <dbReference type="PROSITE" id="PS01124"/>
    </source>
</evidence>